<name>A0ABT0A617_9GAMM</name>
<dbReference type="InterPro" id="IPR014710">
    <property type="entry name" value="RmlC-like_jellyroll"/>
</dbReference>
<evidence type="ECO:0000259" key="1">
    <source>
        <dbReference type="Pfam" id="PF07883"/>
    </source>
</evidence>
<keyword evidence="3" id="KW-1185">Reference proteome</keyword>
<dbReference type="SUPFAM" id="SSF51182">
    <property type="entry name" value="RmlC-like cupins"/>
    <property type="match status" value="1"/>
</dbReference>
<reference evidence="2 3" key="1">
    <citation type="submission" date="2022-03" db="EMBL/GenBank/DDBJ databases">
        <title>Luteimonas soily sp. nov., a novel bacterium isolated from the soil.</title>
        <authorList>
            <person name="Zhang X."/>
        </authorList>
    </citation>
    <scope>NUCLEOTIDE SEQUENCE [LARGE SCALE GENOMIC DNA]</scope>
    <source>
        <strain evidence="2 3">50</strain>
    </source>
</reference>
<comment type="caution">
    <text evidence="2">The sequence shown here is derived from an EMBL/GenBank/DDBJ whole genome shotgun (WGS) entry which is preliminary data.</text>
</comment>
<dbReference type="InterPro" id="IPR013096">
    <property type="entry name" value="Cupin_2"/>
</dbReference>
<sequence length="111" mass="12273">MIPQRLTPAAALQALASEPLGMRFRQLFQHGSLQVEIYKPVSRDLQVAHARDEVYVVIAGHGEFVSPGRRHDVVPGELLFAAAGVEHHFENFSDDFCTWVLFYGPDGGEPG</sequence>
<dbReference type="Proteomes" id="UP001165423">
    <property type="component" value="Unassembled WGS sequence"/>
</dbReference>
<evidence type="ECO:0000313" key="3">
    <source>
        <dbReference type="Proteomes" id="UP001165423"/>
    </source>
</evidence>
<dbReference type="EMBL" id="JALGCL010000003">
    <property type="protein sequence ID" value="MCJ0826373.1"/>
    <property type="molecule type" value="Genomic_DNA"/>
</dbReference>
<organism evidence="2 3">
    <name type="scientific">Cognatiluteimonas sedimenti</name>
    <dbReference type="NCBI Taxonomy" id="2927791"/>
    <lineage>
        <taxon>Bacteria</taxon>
        <taxon>Pseudomonadati</taxon>
        <taxon>Pseudomonadota</taxon>
        <taxon>Gammaproteobacteria</taxon>
        <taxon>Lysobacterales</taxon>
        <taxon>Lysobacteraceae</taxon>
        <taxon>Cognatiluteimonas</taxon>
    </lineage>
</organism>
<accession>A0ABT0A617</accession>
<evidence type="ECO:0000313" key="2">
    <source>
        <dbReference type="EMBL" id="MCJ0826373.1"/>
    </source>
</evidence>
<dbReference type="Pfam" id="PF07883">
    <property type="entry name" value="Cupin_2"/>
    <property type="match status" value="1"/>
</dbReference>
<dbReference type="InterPro" id="IPR011051">
    <property type="entry name" value="RmlC_Cupin_sf"/>
</dbReference>
<dbReference type="RefSeq" id="WP_243321763.1">
    <property type="nucleotide sequence ID" value="NZ_JALGCL010000003.1"/>
</dbReference>
<feature type="domain" description="Cupin type-2" evidence="1">
    <location>
        <begin position="47"/>
        <end position="101"/>
    </location>
</feature>
<protein>
    <submittedName>
        <fullName evidence="2">Cupin domain-containing protein</fullName>
    </submittedName>
</protein>
<proteinExistence type="predicted"/>
<dbReference type="Gene3D" id="2.60.120.10">
    <property type="entry name" value="Jelly Rolls"/>
    <property type="match status" value="1"/>
</dbReference>
<gene>
    <name evidence="2" type="ORF">MQC88_10490</name>
</gene>